<name>A0A4Q7Y1K0_9BACT</name>
<dbReference type="Proteomes" id="UP000292958">
    <property type="component" value="Unassembled WGS sequence"/>
</dbReference>
<sequence>MIPLPANAWQHNMPGKSGMAINDTNHVCDDMSGMDNMTVMGQSMAAMANHMCITPLRPKQPGDEQKAKALVAEVTATIEKYKDYKKALAEGYAIANPKLEQPQYHFNNEANGRLADTQFDPTKPSSLLYRRTPTQRYKLEGVMFTARRDATEDELNLRIPLSIARWHLHINFCAAPAEKVKEYHGEHPKFGMFGSIHTKEACQAEGGTFYPVMFSWMIHVFPYEDNMKDVFSMNDDEAHVN</sequence>
<dbReference type="EMBL" id="SHKW01000007">
    <property type="protein sequence ID" value="RZU29635.1"/>
    <property type="molecule type" value="Genomic_DNA"/>
</dbReference>
<evidence type="ECO:0000313" key="2">
    <source>
        <dbReference type="Proteomes" id="UP000292958"/>
    </source>
</evidence>
<proteinExistence type="predicted"/>
<dbReference type="RefSeq" id="WP_130424885.1">
    <property type="nucleotide sequence ID" value="NZ_SHKW01000007.1"/>
</dbReference>
<organism evidence="1 2">
    <name type="scientific">Edaphobacter modestus</name>
    <dbReference type="NCBI Taxonomy" id="388466"/>
    <lineage>
        <taxon>Bacteria</taxon>
        <taxon>Pseudomonadati</taxon>
        <taxon>Acidobacteriota</taxon>
        <taxon>Terriglobia</taxon>
        <taxon>Terriglobales</taxon>
        <taxon>Acidobacteriaceae</taxon>
        <taxon>Edaphobacter</taxon>
    </lineage>
</organism>
<comment type="caution">
    <text evidence="1">The sequence shown here is derived from an EMBL/GenBank/DDBJ whole genome shotgun (WGS) entry which is preliminary data.</text>
</comment>
<evidence type="ECO:0000313" key="1">
    <source>
        <dbReference type="EMBL" id="RZU29635.1"/>
    </source>
</evidence>
<dbReference type="AlphaFoldDB" id="A0A4Q7Y1K0"/>
<reference evidence="1 2" key="1">
    <citation type="submission" date="2019-02" db="EMBL/GenBank/DDBJ databases">
        <title>Genomic Encyclopedia of Archaeal and Bacterial Type Strains, Phase II (KMG-II): from individual species to whole genera.</title>
        <authorList>
            <person name="Goeker M."/>
        </authorList>
    </citation>
    <scope>NUCLEOTIDE SEQUENCE [LARGE SCALE GENOMIC DNA]</scope>
    <source>
        <strain evidence="1 2">DSM 18101</strain>
    </source>
</reference>
<keyword evidence="2" id="KW-1185">Reference proteome</keyword>
<protein>
    <submittedName>
        <fullName evidence="1">Uncharacterized protein</fullName>
    </submittedName>
</protein>
<dbReference type="OrthoDB" id="118953at2"/>
<gene>
    <name evidence="1" type="ORF">BDD14_6229</name>
</gene>
<accession>A0A4Q7Y1K0</accession>